<dbReference type="PANTHER" id="PTHR40115:SF1">
    <property type="entry name" value="INNER MEMBRANE PROTEIN WITH PEPSY TM HELIX"/>
    <property type="match status" value="1"/>
</dbReference>
<accession>A0ABU9HCU8</accession>
<gene>
    <name evidence="2" type="ORF">V6255_10620</name>
</gene>
<keyword evidence="1" id="KW-0812">Transmembrane</keyword>
<keyword evidence="3" id="KW-1185">Reference proteome</keyword>
<reference evidence="2 3" key="1">
    <citation type="submission" date="2024-02" db="EMBL/GenBank/DDBJ databases">
        <title>Bacteria isolated from the canopy kelp, Nereocystis luetkeana.</title>
        <authorList>
            <person name="Pfister C.A."/>
            <person name="Younker I.T."/>
            <person name="Light S.H."/>
        </authorList>
    </citation>
    <scope>NUCLEOTIDE SEQUENCE [LARGE SCALE GENOMIC DNA]</scope>
    <source>
        <strain evidence="2 3">TI.2.07</strain>
    </source>
</reference>
<dbReference type="Pfam" id="PF16357">
    <property type="entry name" value="PepSY_TM_like_2"/>
    <property type="match status" value="1"/>
</dbReference>
<feature type="transmembrane region" description="Helical" evidence="1">
    <location>
        <begin position="162"/>
        <end position="187"/>
    </location>
</feature>
<protein>
    <submittedName>
        <fullName evidence="2">PepSY-associated TM helix domain-containing protein</fullName>
    </submittedName>
</protein>
<evidence type="ECO:0000256" key="1">
    <source>
        <dbReference type="SAM" id="Phobius"/>
    </source>
</evidence>
<proteinExistence type="predicted"/>
<dbReference type="EMBL" id="JBAKBA010000022">
    <property type="protein sequence ID" value="MEL0659591.1"/>
    <property type="molecule type" value="Genomic_DNA"/>
</dbReference>
<name>A0ABU9HCU8_9GAMM</name>
<dbReference type="RefSeq" id="WP_341628133.1">
    <property type="nucleotide sequence ID" value="NZ_JBAKBA010000022.1"/>
</dbReference>
<comment type="caution">
    <text evidence="2">The sequence shown here is derived from an EMBL/GenBank/DDBJ whole genome shotgun (WGS) entry which is preliminary data.</text>
</comment>
<feature type="transmembrane region" description="Helical" evidence="1">
    <location>
        <begin position="194"/>
        <end position="213"/>
    </location>
</feature>
<feature type="transmembrane region" description="Helical" evidence="1">
    <location>
        <begin position="21"/>
        <end position="43"/>
    </location>
</feature>
<evidence type="ECO:0000313" key="2">
    <source>
        <dbReference type="EMBL" id="MEL0659591.1"/>
    </source>
</evidence>
<keyword evidence="1" id="KW-1133">Transmembrane helix</keyword>
<sequence length="215" mass="24014">MSNTVTNSLKNKKVQLWARRLHIYVSMALLLVVLFFSLTGITLNRPHLYVSDSPNVDRNILSIPARFFVLEQGKFSVDKTPLLNYLAAEGKLSGKPSAMQMFSEVEEGELVEGELSLDYKGPGYNSTVFIDMVTQEAEIEITHYGAIAVLNDLHKGRNSGEVWAWFIDISALLMVFFVLTGVCLLVPKKKSFSLGLKWTAFGSMVTLLIYLFAVP</sequence>
<dbReference type="PANTHER" id="PTHR40115">
    <property type="entry name" value="INNER MEMBRANE PROTEIN WITH PEPSY TM HELIX"/>
    <property type="match status" value="1"/>
</dbReference>
<keyword evidence="1" id="KW-0472">Membrane</keyword>
<organism evidence="2 3">
    <name type="scientific">Psychromonas arctica</name>
    <dbReference type="NCBI Taxonomy" id="168275"/>
    <lineage>
        <taxon>Bacteria</taxon>
        <taxon>Pseudomonadati</taxon>
        <taxon>Pseudomonadota</taxon>
        <taxon>Gammaproteobacteria</taxon>
        <taxon>Alteromonadales</taxon>
        <taxon>Psychromonadaceae</taxon>
        <taxon>Psychromonas</taxon>
    </lineage>
</organism>
<evidence type="ECO:0000313" key="3">
    <source>
        <dbReference type="Proteomes" id="UP001366060"/>
    </source>
</evidence>
<dbReference type="InterPro" id="IPR032307">
    <property type="entry name" value="PepSY_TM-like_2"/>
</dbReference>
<dbReference type="Proteomes" id="UP001366060">
    <property type="component" value="Unassembled WGS sequence"/>
</dbReference>